<evidence type="ECO:0000256" key="10">
    <source>
        <dbReference type="SAM" id="MobiDB-lite"/>
    </source>
</evidence>
<dbReference type="InterPro" id="IPR002905">
    <property type="entry name" value="Trm1"/>
</dbReference>
<protein>
    <recommendedName>
        <fullName evidence="7 9">tRNA (guanine(26)-N(2))-dimethyltransferase</fullName>
        <ecNumber evidence="7 9">2.1.1.216</ecNumber>
    </recommendedName>
</protein>
<evidence type="ECO:0000313" key="11">
    <source>
        <dbReference type="EMBL" id="CAD6215102.1"/>
    </source>
</evidence>
<evidence type="ECO:0000256" key="4">
    <source>
        <dbReference type="ARBA" id="ARBA00022691"/>
    </source>
</evidence>
<feature type="compositionally biased region" description="Polar residues" evidence="10">
    <location>
        <begin position="529"/>
        <end position="541"/>
    </location>
</feature>
<dbReference type="SUPFAM" id="SSF53335">
    <property type="entry name" value="S-adenosyl-L-methionine-dependent methyltransferases"/>
    <property type="match status" value="1"/>
</dbReference>
<dbReference type="PROSITE" id="PS51626">
    <property type="entry name" value="SAM_MT_TRM1"/>
    <property type="match status" value="1"/>
</dbReference>
<dbReference type="GO" id="GO:0002940">
    <property type="term" value="P:tRNA N2-guanine methylation"/>
    <property type="evidence" value="ECO:0007669"/>
    <property type="project" value="TreeGrafter"/>
</dbReference>
<keyword evidence="2 9" id="KW-0489">Methyltransferase</keyword>
<dbReference type="InterPro" id="IPR029063">
    <property type="entry name" value="SAM-dependent_MTases_sf"/>
</dbReference>
<reference evidence="11" key="1">
    <citation type="submission" date="2020-10" db="EMBL/GenBank/DDBJ databases">
        <authorList>
            <person name="Han B."/>
            <person name="Lu T."/>
            <person name="Zhao Q."/>
            <person name="Huang X."/>
            <person name="Zhao Y."/>
        </authorList>
    </citation>
    <scope>NUCLEOTIDE SEQUENCE</scope>
</reference>
<dbReference type="Gene3D" id="3.40.50.150">
    <property type="entry name" value="Vaccinia Virus protein VP39"/>
    <property type="match status" value="1"/>
</dbReference>
<dbReference type="PANTHER" id="PTHR10631:SF3">
    <property type="entry name" value="TRNA (GUANINE(26)-N(2))-DIMETHYLTRANSFERASE"/>
    <property type="match status" value="1"/>
</dbReference>
<keyword evidence="1 9" id="KW-0820">tRNA-binding</keyword>
<dbReference type="GO" id="GO:0000049">
    <property type="term" value="F:tRNA binding"/>
    <property type="evidence" value="ECO:0007669"/>
    <property type="project" value="UniProtKB-UniRule"/>
</dbReference>
<dbReference type="EMBL" id="CAJGYO010000002">
    <property type="protein sequence ID" value="CAD6215102.1"/>
    <property type="molecule type" value="Genomic_DNA"/>
</dbReference>
<keyword evidence="5 9" id="KW-0819">tRNA processing</keyword>
<evidence type="ECO:0000256" key="2">
    <source>
        <dbReference type="ARBA" id="ARBA00022603"/>
    </source>
</evidence>
<evidence type="ECO:0000256" key="1">
    <source>
        <dbReference type="ARBA" id="ARBA00022555"/>
    </source>
</evidence>
<dbReference type="AlphaFoldDB" id="A0A811MZW3"/>
<dbReference type="InterPro" id="IPR042296">
    <property type="entry name" value="tRNA_met_Trm1_C"/>
</dbReference>
<keyword evidence="6 9" id="KW-0694">RNA-binding</keyword>
<dbReference type="EC" id="2.1.1.216" evidence="7 9"/>
<evidence type="ECO:0000256" key="5">
    <source>
        <dbReference type="ARBA" id="ARBA00022694"/>
    </source>
</evidence>
<evidence type="ECO:0000256" key="9">
    <source>
        <dbReference type="PROSITE-ProRule" id="PRU00958"/>
    </source>
</evidence>
<gene>
    <name evidence="11" type="ORF">NCGR_LOCUS10378</name>
</gene>
<accession>A0A811MZW3</accession>
<proteinExistence type="inferred from homology"/>
<evidence type="ECO:0000256" key="8">
    <source>
        <dbReference type="ARBA" id="ARBA00051897"/>
    </source>
</evidence>
<dbReference type="PANTHER" id="PTHR10631">
    <property type="entry name" value="N 2 ,N 2 -DIMETHYLGUANOSINE TRNA METHYLTRANSFERASE"/>
    <property type="match status" value="1"/>
</dbReference>
<evidence type="ECO:0000256" key="7">
    <source>
        <dbReference type="ARBA" id="ARBA00039099"/>
    </source>
</evidence>
<comment type="similarity">
    <text evidence="9">Belongs to the class I-like SAM-binding methyltransferase superfamily. Trm1 family.</text>
</comment>
<feature type="region of interest" description="Disordered" evidence="10">
    <location>
        <begin position="57"/>
        <end position="87"/>
    </location>
</feature>
<dbReference type="GO" id="GO:0005634">
    <property type="term" value="C:nucleus"/>
    <property type="evidence" value="ECO:0007669"/>
    <property type="project" value="TreeGrafter"/>
</dbReference>
<dbReference type="Pfam" id="PF02005">
    <property type="entry name" value="TRM"/>
    <property type="match status" value="2"/>
</dbReference>
<sequence length="541" mass="60000">MAEVDDKLKDYEIRKEGEAEILLHKRNAVFYNPVQVHNRDMSIAVLRTFVAKRKEEHEALVDKRNTSHEKKKNKELNKAEDPIDDLSKEATKPSWKVTRELKPPLVLEALAATGLRSLQYAREVEGLGKVVALDNDKASVEDCKRNIKFNGASATSKVEAYLVDARIHMLMHPKEFDVVDLDPYGSPSIFLDSAVQAVADGGLLMCTATNMAVLCGTNGEVCYSKYGSFPTKGKYCHEMASRILLASIESHANRYKRYIVPVLSVFMDFYIRVFVRVCTSVSEIKNTPLKLSYIYHCVGSDSFHLQCLARTVPKKNNGVKHAPAIGPVVPQECSDYGKKFNVGGPIWSAPIHDQDWELHDIPLFFSLHNIAGTVKCTSPSLVMFRSAVLNAGYPISSTHVNPLGVKSDAPWDVIWDIMRCWVKNHPIKEQPRDSPGTVILSKSPKLEANFSRAIAALSKAQAKKIKRFLPNPERHWGPKVRADRKITSKHVSLLGPEAINGAVNGGGDCHREGNGTAPDNTAPEPEGGSRTTLRMNPQTNA</sequence>
<feature type="region of interest" description="Disordered" evidence="10">
    <location>
        <begin position="506"/>
        <end position="541"/>
    </location>
</feature>
<dbReference type="GO" id="GO:0160104">
    <property type="term" value="F:tRNA (guanine(26)-N2)-dimethyltransferase activity"/>
    <property type="evidence" value="ECO:0007669"/>
    <property type="project" value="UniProtKB-UniRule"/>
</dbReference>
<evidence type="ECO:0000256" key="3">
    <source>
        <dbReference type="ARBA" id="ARBA00022679"/>
    </source>
</evidence>
<dbReference type="Gene3D" id="3.30.56.70">
    <property type="entry name" value="N2,N2-dimethylguanosine tRNA methyltransferase, C-terminal domain"/>
    <property type="match status" value="1"/>
</dbReference>
<evidence type="ECO:0000256" key="6">
    <source>
        <dbReference type="ARBA" id="ARBA00022884"/>
    </source>
</evidence>
<keyword evidence="4 9" id="KW-0949">S-adenosyl-L-methionine</keyword>
<evidence type="ECO:0000313" key="12">
    <source>
        <dbReference type="Proteomes" id="UP000604825"/>
    </source>
</evidence>
<organism evidence="11 12">
    <name type="scientific">Miscanthus lutarioriparius</name>
    <dbReference type="NCBI Taxonomy" id="422564"/>
    <lineage>
        <taxon>Eukaryota</taxon>
        <taxon>Viridiplantae</taxon>
        <taxon>Streptophyta</taxon>
        <taxon>Embryophyta</taxon>
        <taxon>Tracheophyta</taxon>
        <taxon>Spermatophyta</taxon>
        <taxon>Magnoliopsida</taxon>
        <taxon>Liliopsida</taxon>
        <taxon>Poales</taxon>
        <taxon>Poaceae</taxon>
        <taxon>PACMAD clade</taxon>
        <taxon>Panicoideae</taxon>
        <taxon>Andropogonodae</taxon>
        <taxon>Andropogoneae</taxon>
        <taxon>Saccharinae</taxon>
        <taxon>Miscanthus</taxon>
    </lineage>
</organism>
<comment type="caution">
    <text evidence="11">The sequence shown here is derived from an EMBL/GenBank/DDBJ whole genome shotgun (WGS) entry which is preliminary data.</text>
</comment>
<dbReference type="Proteomes" id="UP000604825">
    <property type="component" value="Unassembled WGS sequence"/>
</dbReference>
<name>A0A811MZW3_9POAL</name>
<dbReference type="FunFam" id="3.30.56.70:FF:000001">
    <property type="entry name" value="tRNA (guanine(26)-N(2))-dimethyltransferase"/>
    <property type="match status" value="1"/>
</dbReference>
<comment type="catalytic activity">
    <reaction evidence="8 9">
        <text>guanosine(26) in tRNA + 2 S-adenosyl-L-methionine = N(2)-dimethylguanosine(26) in tRNA + 2 S-adenosyl-L-homocysteine + 2 H(+)</text>
        <dbReference type="Rhea" id="RHEA:43140"/>
        <dbReference type="Rhea" id="RHEA-COMP:10359"/>
        <dbReference type="Rhea" id="RHEA-COMP:10360"/>
        <dbReference type="ChEBI" id="CHEBI:15378"/>
        <dbReference type="ChEBI" id="CHEBI:57856"/>
        <dbReference type="ChEBI" id="CHEBI:59789"/>
        <dbReference type="ChEBI" id="CHEBI:74269"/>
        <dbReference type="ChEBI" id="CHEBI:74513"/>
        <dbReference type="EC" id="2.1.1.216"/>
    </reaction>
</comment>
<keyword evidence="12" id="KW-1185">Reference proteome</keyword>
<dbReference type="OrthoDB" id="6349953at2759"/>
<keyword evidence="3 9" id="KW-0808">Transferase</keyword>